<proteinExistence type="predicted"/>
<protein>
    <recommendedName>
        <fullName evidence="4">Accessory gland protein</fullName>
    </recommendedName>
</protein>
<evidence type="ECO:0008006" key="4">
    <source>
        <dbReference type="Google" id="ProtNLM"/>
    </source>
</evidence>
<feature type="chain" id="PRO_5042904605" description="Accessory gland protein" evidence="1">
    <location>
        <begin position="22"/>
        <end position="177"/>
    </location>
</feature>
<reference evidence="2 3" key="1">
    <citation type="submission" date="2024-03" db="EMBL/GenBank/DDBJ databases">
        <title>The genome assembly and annotation of the cricket Gryllus longicercus Weissman &amp; Gray.</title>
        <authorList>
            <person name="Szrajer S."/>
            <person name="Gray D."/>
            <person name="Ylla G."/>
        </authorList>
    </citation>
    <scope>NUCLEOTIDE SEQUENCE [LARGE SCALE GENOMIC DNA]</scope>
    <source>
        <strain evidence="2">DAG 2021-001</strain>
        <tissue evidence="2">Whole body minus gut</tissue>
    </source>
</reference>
<feature type="signal peptide" evidence="1">
    <location>
        <begin position="1"/>
        <end position="21"/>
    </location>
</feature>
<dbReference type="EMBL" id="JAZDUA010000407">
    <property type="protein sequence ID" value="KAK7793012.1"/>
    <property type="molecule type" value="Genomic_DNA"/>
</dbReference>
<comment type="caution">
    <text evidence="2">The sequence shown here is derived from an EMBL/GenBank/DDBJ whole genome shotgun (WGS) entry which is preliminary data.</text>
</comment>
<evidence type="ECO:0000313" key="2">
    <source>
        <dbReference type="EMBL" id="KAK7793012.1"/>
    </source>
</evidence>
<organism evidence="2 3">
    <name type="scientific">Gryllus longicercus</name>
    <dbReference type="NCBI Taxonomy" id="2509291"/>
    <lineage>
        <taxon>Eukaryota</taxon>
        <taxon>Metazoa</taxon>
        <taxon>Ecdysozoa</taxon>
        <taxon>Arthropoda</taxon>
        <taxon>Hexapoda</taxon>
        <taxon>Insecta</taxon>
        <taxon>Pterygota</taxon>
        <taxon>Neoptera</taxon>
        <taxon>Polyneoptera</taxon>
        <taxon>Orthoptera</taxon>
        <taxon>Ensifera</taxon>
        <taxon>Gryllidea</taxon>
        <taxon>Grylloidea</taxon>
        <taxon>Gryllidae</taxon>
        <taxon>Gryllinae</taxon>
        <taxon>Gryllus</taxon>
    </lineage>
</organism>
<sequence length="177" mass="19614">MRVRWLLLLSAVFLSAWGAAAGPQNLTGLPPVADPGPCSPPTNSSASVGLHGYRRYFANDSLIGRPVPCTREDKVCFRHNLVFNPSIDRCQPLGGGRHFNCDLRPNRTEFEHGSGRLLGVCKPYEDPCKGYRMAYDGRCYRKEVVRDVICGCESKPTRHFLEGVECRGSPATPIHIQ</sequence>
<keyword evidence="3" id="KW-1185">Reference proteome</keyword>
<evidence type="ECO:0000313" key="3">
    <source>
        <dbReference type="Proteomes" id="UP001378592"/>
    </source>
</evidence>
<gene>
    <name evidence="2" type="ORF">R5R35_003561</name>
</gene>
<dbReference type="AlphaFoldDB" id="A0AAN9YXA6"/>
<keyword evidence="1" id="KW-0732">Signal</keyword>
<accession>A0AAN9YXA6</accession>
<evidence type="ECO:0000256" key="1">
    <source>
        <dbReference type="SAM" id="SignalP"/>
    </source>
</evidence>
<name>A0AAN9YXA6_9ORTH</name>
<dbReference type="Proteomes" id="UP001378592">
    <property type="component" value="Unassembled WGS sequence"/>
</dbReference>